<evidence type="ECO:0000313" key="3">
    <source>
        <dbReference type="Proteomes" id="UP001362999"/>
    </source>
</evidence>
<feature type="compositionally biased region" description="Polar residues" evidence="1">
    <location>
        <begin position="133"/>
        <end position="142"/>
    </location>
</feature>
<organism evidence="2 3">
    <name type="scientific">Favolaschia claudopus</name>
    <dbReference type="NCBI Taxonomy" id="2862362"/>
    <lineage>
        <taxon>Eukaryota</taxon>
        <taxon>Fungi</taxon>
        <taxon>Dikarya</taxon>
        <taxon>Basidiomycota</taxon>
        <taxon>Agaricomycotina</taxon>
        <taxon>Agaricomycetes</taxon>
        <taxon>Agaricomycetidae</taxon>
        <taxon>Agaricales</taxon>
        <taxon>Marasmiineae</taxon>
        <taxon>Mycenaceae</taxon>
        <taxon>Favolaschia</taxon>
    </lineage>
</organism>
<proteinExistence type="predicted"/>
<evidence type="ECO:0000313" key="2">
    <source>
        <dbReference type="EMBL" id="KAK7022655.1"/>
    </source>
</evidence>
<keyword evidence="3" id="KW-1185">Reference proteome</keyword>
<evidence type="ECO:0000256" key="1">
    <source>
        <dbReference type="SAM" id="MobiDB-lite"/>
    </source>
</evidence>
<feature type="region of interest" description="Disordered" evidence="1">
    <location>
        <begin position="122"/>
        <end position="142"/>
    </location>
</feature>
<sequence length="209" mass="23510">MSYPRPFVPHYPQHPQLPEPERISQRNAIARSPPEVRAEILLDWNLYHDYHGYIYALLRWVFDWRTGVFHPQIKYGLTGNLQQRMSGYQKCGPLTLDVLLAHDLRQTHRLLSTLASARAASASNRSTARANTGTESISGVSGSQTCVPRLKKFCATPPSRLLAEGRLCTPEYESDMDSTYALDAVSIPFRKLLQPMLPPKSAYNLGSVV</sequence>
<dbReference type="EMBL" id="JAWWNJ010000037">
    <property type="protein sequence ID" value="KAK7022655.1"/>
    <property type="molecule type" value="Genomic_DNA"/>
</dbReference>
<accession>A0AAW0B9I5</accession>
<gene>
    <name evidence="2" type="ORF">R3P38DRAFT_2780642</name>
</gene>
<feature type="compositionally biased region" description="Low complexity" evidence="1">
    <location>
        <begin position="122"/>
        <end position="132"/>
    </location>
</feature>
<dbReference type="AlphaFoldDB" id="A0AAW0B9I5"/>
<comment type="caution">
    <text evidence="2">The sequence shown here is derived from an EMBL/GenBank/DDBJ whole genome shotgun (WGS) entry which is preliminary data.</text>
</comment>
<reference evidence="2 3" key="1">
    <citation type="journal article" date="2024" name="J Genomics">
        <title>Draft genome sequencing and assembly of Favolaschia claudopus CIRM-BRFM 2984 isolated from oak limbs.</title>
        <authorList>
            <person name="Navarro D."/>
            <person name="Drula E."/>
            <person name="Chaduli D."/>
            <person name="Cazenave R."/>
            <person name="Ahrendt S."/>
            <person name="Wang J."/>
            <person name="Lipzen A."/>
            <person name="Daum C."/>
            <person name="Barry K."/>
            <person name="Grigoriev I.V."/>
            <person name="Favel A."/>
            <person name="Rosso M.N."/>
            <person name="Martin F."/>
        </authorList>
    </citation>
    <scope>NUCLEOTIDE SEQUENCE [LARGE SCALE GENOMIC DNA]</scope>
    <source>
        <strain evidence="2 3">CIRM-BRFM 2984</strain>
    </source>
</reference>
<dbReference type="Proteomes" id="UP001362999">
    <property type="component" value="Unassembled WGS sequence"/>
</dbReference>
<protein>
    <submittedName>
        <fullName evidence="2">Uncharacterized protein</fullName>
    </submittedName>
</protein>
<name>A0AAW0B9I5_9AGAR</name>